<dbReference type="AlphaFoldDB" id="A0A0K1EBG9"/>
<evidence type="ECO:0000259" key="9">
    <source>
        <dbReference type="Pfam" id="PF00534"/>
    </source>
</evidence>
<dbReference type="Pfam" id="PF08323">
    <property type="entry name" value="Glyco_transf_5"/>
    <property type="match status" value="1"/>
</dbReference>
<dbReference type="Gene3D" id="3.40.50.2000">
    <property type="entry name" value="Glycogen Phosphorylase B"/>
    <property type="match status" value="2"/>
</dbReference>
<dbReference type="GO" id="GO:0005978">
    <property type="term" value="P:glycogen biosynthetic process"/>
    <property type="evidence" value="ECO:0007669"/>
    <property type="project" value="UniProtKB-UniRule"/>
</dbReference>
<dbReference type="UniPathway" id="UPA00164"/>
<evidence type="ECO:0000256" key="4">
    <source>
        <dbReference type="ARBA" id="ARBA00010281"/>
    </source>
</evidence>
<keyword evidence="12" id="KW-1185">Reference proteome</keyword>
<dbReference type="SUPFAM" id="SSF53756">
    <property type="entry name" value="UDP-Glycosyltransferase/glycogen phosphorylase"/>
    <property type="match status" value="1"/>
</dbReference>
<dbReference type="Pfam" id="PF00534">
    <property type="entry name" value="Glycos_transf_1"/>
    <property type="match status" value="1"/>
</dbReference>
<sequence>MPRLKVLFAVSECVPFAKTGGLADVAGALPLALAARGHDVRIVMPRYDSAISHLVDAHGALRPGVRRHEAPLGVPLGGHDVWTAVWEARLAPRGGAEDSAALLAPRVYLLEHGGFFDRDGVYGDTHGEFGDNLQRYTLLSRGALSLCRALSFWPDVIHVHDWQTSLLPVYLNTLEKDSQLGQAASVLTIHNMGYQGWFDEHLFPLTGLGWDVYRKGGLSAHHRLNLLKGGLHHATLISTVSPRYAQEIKTSEGGEGLDWVLRARGGDVMGILNGIDDAAWNPATDPHLPAHFSADDLSGKALSKAALQREMGLPERADVPLIGVVSRLAHQKGIDVIAGALPQILSHDVQVVVLGAGEGWAEALFRRLSASGDRFRAHIGMNEGLAHRIEAGADLFMMPSRYEPCGLNQLYSQRYGTLPVVRAVGGLDDTVDTNLTGFKFDELSPSALAQTVAWAVHTYRTRPDHFRAMQLRAMHKQMGWGHASRQYEALYRLAVARRRGTIT</sequence>
<keyword evidence="6 8" id="KW-0808">Transferase</keyword>
<dbReference type="HAMAP" id="MF_00484">
    <property type="entry name" value="Glycogen_synth"/>
    <property type="match status" value="1"/>
</dbReference>
<protein>
    <recommendedName>
        <fullName evidence="8">Glycogen synthase</fullName>
        <ecNumber evidence="8">2.4.1.21</ecNumber>
    </recommendedName>
    <alternativeName>
        <fullName evidence="8">Starch [bacterial glycogen] synthase</fullName>
    </alternativeName>
</protein>
<dbReference type="NCBIfam" id="TIGR02095">
    <property type="entry name" value="glgA"/>
    <property type="match status" value="1"/>
</dbReference>
<evidence type="ECO:0000256" key="3">
    <source>
        <dbReference type="ARBA" id="ARBA00004964"/>
    </source>
</evidence>
<dbReference type="CDD" id="cd03791">
    <property type="entry name" value="GT5_Glycogen_synthase_DULL1-like"/>
    <property type="match status" value="1"/>
</dbReference>
<comment type="pathway">
    <text evidence="3 8">Glycan biosynthesis; glycogen biosynthesis.</text>
</comment>
<reference evidence="11 12" key="1">
    <citation type="submission" date="2015-07" db="EMBL/GenBank/DDBJ databases">
        <title>Genome analysis of myxobacterium Chondromyces crocatus Cm c5 reveals a high potential for natural compound synthesis and the genetic basis for the loss of fruiting body formation.</title>
        <authorList>
            <person name="Zaburannyi N."/>
            <person name="Bunk B."/>
            <person name="Maier J."/>
            <person name="Overmann J."/>
            <person name="Mueller R."/>
        </authorList>
    </citation>
    <scope>NUCLEOTIDE SEQUENCE [LARGE SCALE GENOMIC DNA]</scope>
    <source>
        <strain evidence="11 12">Cm c5</strain>
    </source>
</reference>
<evidence type="ECO:0000313" key="11">
    <source>
        <dbReference type="EMBL" id="AKT38027.1"/>
    </source>
</evidence>
<evidence type="ECO:0000256" key="5">
    <source>
        <dbReference type="ARBA" id="ARBA00022676"/>
    </source>
</evidence>
<keyword evidence="7 8" id="KW-0320">Glycogen biosynthesis</keyword>
<evidence type="ECO:0000256" key="6">
    <source>
        <dbReference type="ARBA" id="ARBA00022679"/>
    </source>
</evidence>
<evidence type="ECO:0000256" key="8">
    <source>
        <dbReference type="HAMAP-Rule" id="MF_00484"/>
    </source>
</evidence>
<keyword evidence="5 8" id="KW-0328">Glycosyltransferase</keyword>
<accession>A0A0K1EBG9</accession>
<comment type="similarity">
    <text evidence="4 8">Belongs to the glycosyltransferase 1 family. Bacterial/plant glycogen synthase subfamily.</text>
</comment>
<dbReference type="EC" id="2.4.1.21" evidence="8"/>
<evidence type="ECO:0000256" key="1">
    <source>
        <dbReference type="ARBA" id="ARBA00001478"/>
    </source>
</evidence>
<dbReference type="KEGG" id="ccro:CMC5_021680"/>
<dbReference type="GO" id="GO:0004373">
    <property type="term" value="F:alpha-1,4-glucan glucosyltransferase (UDP-glucose donor) activity"/>
    <property type="evidence" value="ECO:0007669"/>
    <property type="project" value="InterPro"/>
</dbReference>
<feature type="domain" description="Starch synthase catalytic" evidence="10">
    <location>
        <begin position="5"/>
        <end position="262"/>
    </location>
</feature>
<dbReference type="GO" id="GO:0005829">
    <property type="term" value="C:cytosol"/>
    <property type="evidence" value="ECO:0007669"/>
    <property type="project" value="TreeGrafter"/>
</dbReference>
<dbReference type="PANTHER" id="PTHR45825:SF11">
    <property type="entry name" value="ALPHA AMYLASE DOMAIN-CONTAINING PROTEIN"/>
    <property type="match status" value="1"/>
</dbReference>
<gene>
    <name evidence="8 11" type="primary">glgA</name>
    <name evidence="11" type="ORF">CMC5_021680</name>
</gene>
<proteinExistence type="inferred from homology"/>
<feature type="binding site" evidence="8">
    <location>
        <position position="18"/>
    </location>
    <ligand>
        <name>ADP-alpha-D-glucose</name>
        <dbReference type="ChEBI" id="CHEBI:57498"/>
    </ligand>
</feature>
<dbReference type="RefSeq" id="WP_050430315.1">
    <property type="nucleotide sequence ID" value="NZ_CP012159.1"/>
</dbReference>
<feature type="domain" description="Glycosyl transferase family 1" evidence="9">
    <location>
        <begin position="316"/>
        <end position="459"/>
    </location>
</feature>
<dbReference type="STRING" id="52.CMC5_021680"/>
<organism evidence="11 12">
    <name type="scientific">Chondromyces crocatus</name>
    <dbReference type="NCBI Taxonomy" id="52"/>
    <lineage>
        <taxon>Bacteria</taxon>
        <taxon>Pseudomonadati</taxon>
        <taxon>Myxococcota</taxon>
        <taxon>Polyangia</taxon>
        <taxon>Polyangiales</taxon>
        <taxon>Polyangiaceae</taxon>
        <taxon>Chondromyces</taxon>
    </lineage>
</organism>
<dbReference type="InterPro" id="IPR011835">
    <property type="entry name" value="GS/SS"/>
</dbReference>
<dbReference type="OrthoDB" id="9808590at2"/>
<evidence type="ECO:0000256" key="7">
    <source>
        <dbReference type="ARBA" id="ARBA00023056"/>
    </source>
</evidence>
<evidence type="ECO:0000313" key="12">
    <source>
        <dbReference type="Proteomes" id="UP000067626"/>
    </source>
</evidence>
<dbReference type="Proteomes" id="UP000067626">
    <property type="component" value="Chromosome"/>
</dbReference>
<dbReference type="GO" id="GO:0009011">
    <property type="term" value="F:alpha-1,4-glucan glucosyltransferase (ADP-glucose donor) activity"/>
    <property type="evidence" value="ECO:0007669"/>
    <property type="project" value="UniProtKB-UniRule"/>
</dbReference>
<comment type="catalytic activity">
    <reaction evidence="1 8">
        <text>[(1-&gt;4)-alpha-D-glucosyl](n) + ADP-alpha-D-glucose = [(1-&gt;4)-alpha-D-glucosyl](n+1) + ADP + H(+)</text>
        <dbReference type="Rhea" id="RHEA:18189"/>
        <dbReference type="Rhea" id="RHEA-COMP:9584"/>
        <dbReference type="Rhea" id="RHEA-COMP:9587"/>
        <dbReference type="ChEBI" id="CHEBI:15378"/>
        <dbReference type="ChEBI" id="CHEBI:15444"/>
        <dbReference type="ChEBI" id="CHEBI:57498"/>
        <dbReference type="ChEBI" id="CHEBI:456216"/>
        <dbReference type="EC" id="2.4.1.21"/>
    </reaction>
</comment>
<dbReference type="PANTHER" id="PTHR45825">
    <property type="entry name" value="GRANULE-BOUND STARCH SYNTHASE 1, CHLOROPLASTIC/AMYLOPLASTIC"/>
    <property type="match status" value="1"/>
</dbReference>
<dbReference type="EMBL" id="CP012159">
    <property type="protein sequence ID" value="AKT38027.1"/>
    <property type="molecule type" value="Genomic_DNA"/>
</dbReference>
<evidence type="ECO:0000256" key="2">
    <source>
        <dbReference type="ARBA" id="ARBA00002764"/>
    </source>
</evidence>
<dbReference type="InterPro" id="IPR013534">
    <property type="entry name" value="Starch_synth_cat_dom"/>
</dbReference>
<evidence type="ECO:0000259" key="10">
    <source>
        <dbReference type="Pfam" id="PF08323"/>
    </source>
</evidence>
<dbReference type="PATRIC" id="fig|52.7.peg.2334"/>
<comment type="function">
    <text evidence="2 8">Synthesizes alpha-1,4-glucan chains using ADP-glucose.</text>
</comment>
<dbReference type="InterPro" id="IPR001296">
    <property type="entry name" value="Glyco_trans_1"/>
</dbReference>
<name>A0A0K1EBG9_CHOCO</name>